<gene>
    <name evidence="2" type="ORF">EVAR_33889_1</name>
</gene>
<evidence type="ECO:0000256" key="1">
    <source>
        <dbReference type="SAM" id="MobiDB-lite"/>
    </source>
</evidence>
<keyword evidence="3" id="KW-1185">Reference proteome</keyword>
<evidence type="ECO:0000313" key="2">
    <source>
        <dbReference type="EMBL" id="GBP51138.1"/>
    </source>
</evidence>
<sequence length="80" mass="8945">MLKIPKKSSHNKLRTIHRLHIRSTYYGRDEKEKDTYPTGSERSGNLKKHSHIGSESMSGAFPNVRPTEAGARPPTTKGGE</sequence>
<reference evidence="2 3" key="1">
    <citation type="journal article" date="2019" name="Commun. Biol.">
        <title>The bagworm genome reveals a unique fibroin gene that provides high tensile strength.</title>
        <authorList>
            <person name="Kono N."/>
            <person name="Nakamura H."/>
            <person name="Ohtoshi R."/>
            <person name="Tomita M."/>
            <person name="Numata K."/>
            <person name="Arakawa K."/>
        </authorList>
    </citation>
    <scope>NUCLEOTIDE SEQUENCE [LARGE SCALE GENOMIC DNA]</scope>
</reference>
<dbReference type="EMBL" id="BGZK01000575">
    <property type="protein sequence ID" value="GBP51138.1"/>
    <property type="molecule type" value="Genomic_DNA"/>
</dbReference>
<dbReference type="AlphaFoldDB" id="A0A4C1WIA8"/>
<evidence type="ECO:0000313" key="3">
    <source>
        <dbReference type="Proteomes" id="UP000299102"/>
    </source>
</evidence>
<name>A0A4C1WIA8_EUMVA</name>
<protein>
    <submittedName>
        <fullName evidence="2">Uncharacterized protein</fullName>
    </submittedName>
</protein>
<dbReference type="Proteomes" id="UP000299102">
    <property type="component" value="Unassembled WGS sequence"/>
</dbReference>
<accession>A0A4C1WIA8</accession>
<feature type="region of interest" description="Disordered" evidence="1">
    <location>
        <begin position="24"/>
        <end position="80"/>
    </location>
</feature>
<proteinExistence type="predicted"/>
<organism evidence="2 3">
    <name type="scientific">Eumeta variegata</name>
    <name type="common">Bagworm moth</name>
    <name type="synonym">Eumeta japonica</name>
    <dbReference type="NCBI Taxonomy" id="151549"/>
    <lineage>
        <taxon>Eukaryota</taxon>
        <taxon>Metazoa</taxon>
        <taxon>Ecdysozoa</taxon>
        <taxon>Arthropoda</taxon>
        <taxon>Hexapoda</taxon>
        <taxon>Insecta</taxon>
        <taxon>Pterygota</taxon>
        <taxon>Neoptera</taxon>
        <taxon>Endopterygota</taxon>
        <taxon>Lepidoptera</taxon>
        <taxon>Glossata</taxon>
        <taxon>Ditrysia</taxon>
        <taxon>Tineoidea</taxon>
        <taxon>Psychidae</taxon>
        <taxon>Oiketicinae</taxon>
        <taxon>Eumeta</taxon>
    </lineage>
</organism>
<comment type="caution">
    <text evidence="2">The sequence shown here is derived from an EMBL/GenBank/DDBJ whole genome shotgun (WGS) entry which is preliminary data.</text>
</comment>